<keyword evidence="3" id="KW-0804">Transcription</keyword>
<protein>
    <submittedName>
        <fullName evidence="5">Winged helix-turn-helix transcriptional regulator</fullName>
    </submittedName>
</protein>
<dbReference type="InterPro" id="IPR039422">
    <property type="entry name" value="MarR/SlyA-like"/>
</dbReference>
<dbReference type="InterPro" id="IPR036390">
    <property type="entry name" value="WH_DNA-bd_sf"/>
</dbReference>
<keyword evidence="2" id="KW-0238">DNA-binding</keyword>
<evidence type="ECO:0000313" key="5">
    <source>
        <dbReference type="EMBL" id="NGN41644.1"/>
    </source>
</evidence>
<evidence type="ECO:0000256" key="3">
    <source>
        <dbReference type="ARBA" id="ARBA00023163"/>
    </source>
</evidence>
<dbReference type="SUPFAM" id="SSF46785">
    <property type="entry name" value="Winged helix' DNA-binding domain"/>
    <property type="match status" value="1"/>
</dbReference>
<keyword evidence="6" id="KW-1185">Reference proteome</keyword>
<dbReference type="EMBL" id="JAAKZG010000004">
    <property type="protein sequence ID" value="NGN41644.1"/>
    <property type="molecule type" value="Genomic_DNA"/>
</dbReference>
<proteinExistence type="predicted"/>
<dbReference type="PANTHER" id="PTHR33164">
    <property type="entry name" value="TRANSCRIPTIONAL REGULATOR, MARR FAMILY"/>
    <property type="match status" value="1"/>
</dbReference>
<sequence>MSNAANTLKLPDLLARVHREIYIDLSRILSEDDGLPVEQWRVLSILAAEDGLSMSDLSERAFMTISALSKNIDRMVFRALVHRRQDSGDQRRVLTHITSFGREMLRNRTPAVERFCNDLSEALGPRDSQQLETLLRAVLAVRGN</sequence>
<dbReference type="PROSITE" id="PS50995">
    <property type="entry name" value="HTH_MARR_2"/>
    <property type="match status" value="1"/>
</dbReference>
<evidence type="ECO:0000256" key="2">
    <source>
        <dbReference type="ARBA" id="ARBA00023125"/>
    </source>
</evidence>
<evidence type="ECO:0000256" key="1">
    <source>
        <dbReference type="ARBA" id="ARBA00023015"/>
    </source>
</evidence>
<dbReference type="InterPro" id="IPR036388">
    <property type="entry name" value="WH-like_DNA-bd_sf"/>
</dbReference>
<dbReference type="PANTHER" id="PTHR33164:SF64">
    <property type="entry name" value="TRANSCRIPTIONAL REGULATOR SLYA"/>
    <property type="match status" value="1"/>
</dbReference>
<gene>
    <name evidence="5" type="ORF">G6N74_11235</name>
</gene>
<dbReference type="AlphaFoldDB" id="A0A7C9V6M5"/>
<comment type="caution">
    <text evidence="5">The sequence shown here is derived from an EMBL/GenBank/DDBJ whole genome shotgun (WGS) entry which is preliminary data.</text>
</comment>
<dbReference type="Gene3D" id="1.10.10.10">
    <property type="entry name" value="Winged helix-like DNA-binding domain superfamily/Winged helix DNA-binding domain"/>
    <property type="match status" value="1"/>
</dbReference>
<dbReference type="GO" id="GO:0006950">
    <property type="term" value="P:response to stress"/>
    <property type="evidence" value="ECO:0007669"/>
    <property type="project" value="TreeGrafter"/>
</dbReference>
<evidence type="ECO:0000313" key="6">
    <source>
        <dbReference type="Proteomes" id="UP000481252"/>
    </source>
</evidence>
<dbReference type="InterPro" id="IPR000835">
    <property type="entry name" value="HTH_MarR-typ"/>
</dbReference>
<accession>A0A7C9V6M5</accession>
<reference evidence="5 6" key="1">
    <citation type="submission" date="2020-02" db="EMBL/GenBank/DDBJ databases">
        <title>Genome sequence of the type strain CGMCC 1.15528 of Mesorhizobium zhangyense.</title>
        <authorList>
            <person name="Gao J."/>
            <person name="Sun J."/>
        </authorList>
    </citation>
    <scope>NUCLEOTIDE SEQUENCE [LARGE SCALE GENOMIC DNA]</scope>
    <source>
        <strain evidence="5 6">CGMCC 1.15528</strain>
    </source>
</reference>
<feature type="domain" description="HTH marR-type" evidence="4">
    <location>
        <begin position="7"/>
        <end position="140"/>
    </location>
</feature>
<dbReference type="GO" id="GO:0003677">
    <property type="term" value="F:DNA binding"/>
    <property type="evidence" value="ECO:0007669"/>
    <property type="project" value="UniProtKB-KW"/>
</dbReference>
<dbReference type="Pfam" id="PF12802">
    <property type="entry name" value="MarR_2"/>
    <property type="match status" value="1"/>
</dbReference>
<evidence type="ECO:0000259" key="4">
    <source>
        <dbReference type="PROSITE" id="PS50995"/>
    </source>
</evidence>
<organism evidence="5 6">
    <name type="scientific">Mesorhizobium zhangyense</name>
    <dbReference type="NCBI Taxonomy" id="1776730"/>
    <lineage>
        <taxon>Bacteria</taxon>
        <taxon>Pseudomonadati</taxon>
        <taxon>Pseudomonadota</taxon>
        <taxon>Alphaproteobacteria</taxon>
        <taxon>Hyphomicrobiales</taxon>
        <taxon>Phyllobacteriaceae</taxon>
        <taxon>Mesorhizobium</taxon>
    </lineage>
</organism>
<name>A0A7C9V6M5_9HYPH</name>
<dbReference type="GO" id="GO:0003700">
    <property type="term" value="F:DNA-binding transcription factor activity"/>
    <property type="evidence" value="ECO:0007669"/>
    <property type="project" value="InterPro"/>
</dbReference>
<dbReference type="RefSeq" id="WP_165117278.1">
    <property type="nucleotide sequence ID" value="NZ_JAAKZG010000004.1"/>
</dbReference>
<dbReference type="Proteomes" id="UP000481252">
    <property type="component" value="Unassembled WGS sequence"/>
</dbReference>
<dbReference type="SMART" id="SM00347">
    <property type="entry name" value="HTH_MARR"/>
    <property type="match status" value="1"/>
</dbReference>
<keyword evidence="1" id="KW-0805">Transcription regulation</keyword>